<dbReference type="AlphaFoldDB" id="A0A085Z652"/>
<reference evidence="1 2" key="1">
    <citation type="submission" date="2014-07" db="EMBL/GenBank/DDBJ databases">
        <title>Genome of Chryseobacterium formosense LMG 24722.</title>
        <authorList>
            <person name="Pipes S.E."/>
            <person name="Stropko S.J."/>
            <person name="Newman J.D."/>
        </authorList>
    </citation>
    <scope>NUCLEOTIDE SEQUENCE [LARGE SCALE GENOMIC DNA]</scope>
    <source>
        <strain evidence="1 2">LMG 24722</strain>
    </source>
</reference>
<proteinExistence type="predicted"/>
<protein>
    <submittedName>
        <fullName evidence="1">Uncharacterized protein</fullName>
    </submittedName>
</protein>
<evidence type="ECO:0000313" key="1">
    <source>
        <dbReference type="EMBL" id="KFE99915.1"/>
    </source>
</evidence>
<keyword evidence="2" id="KW-1185">Reference proteome</keyword>
<gene>
    <name evidence="1" type="ORF">IX39_04500</name>
</gene>
<organism evidence="1 2">
    <name type="scientific">Chryseobacterium formosense</name>
    <dbReference type="NCBI Taxonomy" id="236814"/>
    <lineage>
        <taxon>Bacteria</taxon>
        <taxon>Pseudomonadati</taxon>
        <taxon>Bacteroidota</taxon>
        <taxon>Flavobacteriia</taxon>
        <taxon>Flavobacteriales</taxon>
        <taxon>Weeksellaceae</taxon>
        <taxon>Chryseobacterium group</taxon>
        <taxon>Chryseobacterium</taxon>
    </lineage>
</organism>
<sequence>MKYVFMLLLLTLLVNCSQKKTQNLSFNNFDIEVEGEWKKLKLQGVDSDVGGFITENNDTVSFDYGPYSNSLEEDIVIFERKFLKEIIKEHPETDTSKMVIVSDLSKVNQEDFKINKKHYEKISGYNAKIVSPKRSGEGITGVYFDSLGASSLGKIKFTLYGQNLNFKNQKELLNAIRTIKFKK</sequence>
<evidence type="ECO:0000313" key="2">
    <source>
        <dbReference type="Proteomes" id="UP000028713"/>
    </source>
</evidence>
<name>A0A085Z652_9FLAO</name>
<dbReference type="Proteomes" id="UP000028713">
    <property type="component" value="Unassembled WGS sequence"/>
</dbReference>
<dbReference type="STRING" id="236814.IX39_04500"/>
<comment type="caution">
    <text evidence="1">The sequence shown here is derived from an EMBL/GenBank/DDBJ whole genome shotgun (WGS) entry which is preliminary data.</text>
</comment>
<accession>A0A085Z652</accession>
<dbReference type="eggNOG" id="ENOG5032BR3">
    <property type="taxonomic scope" value="Bacteria"/>
</dbReference>
<dbReference type="EMBL" id="JPRP01000001">
    <property type="protein sequence ID" value="KFE99915.1"/>
    <property type="molecule type" value="Genomic_DNA"/>
</dbReference>